<evidence type="ECO:0000313" key="15">
    <source>
        <dbReference type="EMBL" id="CAL8083412.1"/>
    </source>
</evidence>
<keyword evidence="6" id="KW-0496">Mitochondrion</keyword>
<evidence type="ECO:0000256" key="11">
    <source>
        <dbReference type="ARBA" id="ARBA00035184"/>
    </source>
</evidence>
<dbReference type="PANTHER" id="PTHR31761:SF1">
    <property type="entry name" value="LARGE RIBOSOMAL SUBUNIT PROTEIN ML64"/>
    <property type="match status" value="1"/>
</dbReference>
<keyword evidence="7" id="KW-0539">Nucleus</keyword>
<evidence type="ECO:0000256" key="5">
    <source>
        <dbReference type="ARBA" id="ARBA00023054"/>
    </source>
</evidence>
<comment type="caution">
    <text evidence="15">The sequence shown here is derived from an EMBL/GenBank/DDBJ whole genome shotgun (WGS) entry which is preliminary data.</text>
</comment>
<keyword evidence="4" id="KW-0689">Ribosomal protein</keyword>
<evidence type="ECO:0000256" key="4">
    <source>
        <dbReference type="ARBA" id="ARBA00022980"/>
    </source>
</evidence>
<protein>
    <recommendedName>
        <fullName evidence="11">Large ribosomal subunit protein mL64</fullName>
    </recommendedName>
    <alternativeName>
        <fullName evidence="10">39S ribosomal protein L59, mitochondrial</fullName>
    </alternativeName>
    <alternativeName>
        <fullName evidence="12">Growth arrest and DNA damage-inducible proteins-interacting protein 1</fullName>
    </alternativeName>
</protein>
<name>A0ABP1PZ90_9HEXA</name>
<dbReference type="InterPro" id="IPR043035">
    <property type="entry name" value="Ribosomal_mL64_sf"/>
</dbReference>
<evidence type="ECO:0000313" key="16">
    <source>
        <dbReference type="Proteomes" id="UP001642540"/>
    </source>
</evidence>
<comment type="function">
    <text evidence="13">Acts as a negative regulator of G1 to S cell cycle phase progression by inhibiting cyclin-dependent kinases. Inhibitory effects are additive with GADD45 proteins but also occur in the absence of GADD45 proteins. Acts as a repressor of the orphan nuclear receptor NR4A1 by inhibiting AB domain-mediated transcriptional activity. May be involved in the hormone-mediated regulation of NR4A1 transcriptional activity. May play a role in mitochondrial protein synthesis.</text>
</comment>
<dbReference type="Proteomes" id="UP001642540">
    <property type="component" value="Unassembled WGS sequence"/>
</dbReference>
<evidence type="ECO:0000256" key="6">
    <source>
        <dbReference type="ARBA" id="ARBA00023128"/>
    </source>
</evidence>
<gene>
    <name evidence="15" type="ORF">ODALV1_LOCUS5477</name>
</gene>
<evidence type="ECO:0000256" key="10">
    <source>
        <dbReference type="ARBA" id="ARBA00030700"/>
    </source>
</evidence>
<evidence type="ECO:0000256" key="8">
    <source>
        <dbReference type="ARBA" id="ARBA00023274"/>
    </source>
</evidence>
<evidence type="ECO:0000256" key="3">
    <source>
        <dbReference type="ARBA" id="ARBA00005421"/>
    </source>
</evidence>
<keyword evidence="9" id="KW-0131">Cell cycle</keyword>
<evidence type="ECO:0000256" key="14">
    <source>
        <dbReference type="SAM" id="MobiDB-lite"/>
    </source>
</evidence>
<evidence type="ECO:0000256" key="12">
    <source>
        <dbReference type="ARBA" id="ARBA00035485"/>
    </source>
</evidence>
<evidence type="ECO:0000256" key="7">
    <source>
        <dbReference type="ARBA" id="ARBA00023242"/>
    </source>
</evidence>
<keyword evidence="16" id="KW-1185">Reference proteome</keyword>
<keyword evidence="5" id="KW-0175">Coiled coil</keyword>
<dbReference type="EMBL" id="CAXLJM020000016">
    <property type="protein sequence ID" value="CAL8083412.1"/>
    <property type="molecule type" value="Genomic_DNA"/>
</dbReference>
<dbReference type="PANTHER" id="PTHR31761">
    <property type="entry name" value="GROWTH ARREST AND DNA DAMAGE-INDUCIBLE PROTEINS-INTERACTING PROTEIN 1 GADD45GIP1"/>
    <property type="match status" value="1"/>
</dbReference>
<evidence type="ECO:0000256" key="13">
    <source>
        <dbReference type="ARBA" id="ARBA00060144"/>
    </source>
</evidence>
<organism evidence="15 16">
    <name type="scientific">Orchesella dallaii</name>
    <dbReference type="NCBI Taxonomy" id="48710"/>
    <lineage>
        <taxon>Eukaryota</taxon>
        <taxon>Metazoa</taxon>
        <taxon>Ecdysozoa</taxon>
        <taxon>Arthropoda</taxon>
        <taxon>Hexapoda</taxon>
        <taxon>Collembola</taxon>
        <taxon>Entomobryomorpha</taxon>
        <taxon>Entomobryoidea</taxon>
        <taxon>Orchesellidae</taxon>
        <taxon>Orchesellinae</taxon>
        <taxon>Orchesella</taxon>
    </lineage>
</organism>
<dbReference type="InterPro" id="IPR018472">
    <property type="entry name" value="Ribosomal_mL64"/>
</dbReference>
<comment type="similarity">
    <text evidence="3">Belongs to the mitochondrion-specific ribosomal protein mL64 family.</text>
</comment>
<dbReference type="Pfam" id="PF10147">
    <property type="entry name" value="CR6_interact"/>
    <property type="match status" value="1"/>
</dbReference>
<reference evidence="15 16" key="1">
    <citation type="submission" date="2024-08" db="EMBL/GenBank/DDBJ databases">
        <authorList>
            <person name="Cucini C."/>
            <person name="Frati F."/>
        </authorList>
    </citation>
    <scope>NUCLEOTIDE SEQUENCE [LARGE SCALE GENOMIC DNA]</scope>
</reference>
<dbReference type="Gene3D" id="6.10.280.120">
    <property type="entry name" value="Growth arrest and DNA-damage-inducible proteins-interacting protein 1"/>
    <property type="match status" value="1"/>
</dbReference>
<comment type="subcellular location">
    <subcellularLocation>
        <location evidence="2">Mitochondrion</location>
    </subcellularLocation>
    <subcellularLocation>
        <location evidence="1">Nucleus</location>
    </subcellularLocation>
</comment>
<keyword evidence="8" id="KW-0687">Ribonucleoprotein</keyword>
<evidence type="ECO:0000256" key="2">
    <source>
        <dbReference type="ARBA" id="ARBA00004173"/>
    </source>
</evidence>
<feature type="region of interest" description="Disordered" evidence="14">
    <location>
        <begin position="288"/>
        <end position="340"/>
    </location>
</feature>
<evidence type="ECO:0000256" key="1">
    <source>
        <dbReference type="ARBA" id="ARBA00004123"/>
    </source>
</evidence>
<sequence>MSRALKQLNFLGGGSQFSNMWILRRYSSYKRFGPFNSTTGNAAEDSLYLLQLSRLSTVSHGHHQPLRVRSNTLVTILPTQNRRDMSILTDLLRRKKRDYDKDDDEPIPEAKTLPLIEEAPRILTEEEIDAKRNISRLNNSDRRLVNGEHPYPEPKTWIHHTVRYKQKVFAQYGESSGVNPGIMWPTREELQNKIEHEQICHPFTVQEMIAKKQAERRAEKEAIENRIKFVEERMKLVDQFKEDLRKRQEAKEKESNEAKARREKLVEEVRRHFGYTVDPRDERFQELLAKKEKEDRKKQKEARKLEKEKRMLEKLQGKSAPEKKSNIPEEAGVEKEKENE</sequence>
<accession>A0ABP1PZ90</accession>
<proteinExistence type="inferred from homology"/>
<evidence type="ECO:0000256" key="9">
    <source>
        <dbReference type="ARBA" id="ARBA00023306"/>
    </source>
</evidence>